<dbReference type="AlphaFoldDB" id="A0A699SL85"/>
<reference evidence="2" key="1">
    <citation type="journal article" date="2019" name="Sci. Rep.">
        <title>Draft genome of Tanacetum cinerariifolium, the natural source of mosquito coil.</title>
        <authorList>
            <person name="Yamashiro T."/>
            <person name="Shiraishi A."/>
            <person name="Satake H."/>
            <person name="Nakayama K."/>
        </authorList>
    </citation>
    <scope>NUCLEOTIDE SEQUENCE</scope>
</reference>
<organism evidence="2">
    <name type="scientific">Tanacetum cinerariifolium</name>
    <name type="common">Dalmatian daisy</name>
    <name type="synonym">Chrysanthemum cinerariifolium</name>
    <dbReference type="NCBI Taxonomy" id="118510"/>
    <lineage>
        <taxon>Eukaryota</taxon>
        <taxon>Viridiplantae</taxon>
        <taxon>Streptophyta</taxon>
        <taxon>Embryophyta</taxon>
        <taxon>Tracheophyta</taxon>
        <taxon>Spermatophyta</taxon>
        <taxon>Magnoliopsida</taxon>
        <taxon>eudicotyledons</taxon>
        <taxon>Gunneridae</taxon>
        <taxon>Pentapetalae</taxon>
        <taxon>asterids</taxon>
        <taxon>campanulids</taxon>
        <taxon>Asterales</taxon>
        <taxon>Asteraceae</taxon>
        <taxon>Asteroideae</taxon>
        <taxon>Anthemideae</taxon>
        <taxon>Anthemidinae</taxon>
        <taxon>Tanacetum</taxon>
    </lineage>
</organism>
<gene>
    <name evidence="2" type="ORF">Tci_870068</name>
</gene>
<name>A0A699SL85_TANCI</name>
<feature type="compositionally biased region" description="Basic and acidic residues" evidence="1">
    <location>
        <begin position="23"/>
        <end position="37"/>
    </location>
</feature>
<comment type="caution">
    <text evidence="2">The sequence shown here is derived from an EMBL/GenBank/DDBJ whole genome shotgun (WGS) entry which is preliminary data.</text>
</comment>
<proteinExistence type="predicted"/>
<keyword evidence="2" id="KW-0548">Nucleotidyltransferase</keyword>
<keyword evidence="2" id="KW-0808">Transferase</keyword>
<sequence>QPWASVLGCDLPIMKIPLPRRRWGNESDPKKEEDDGGRGIFIMGRSHPSTDAHGWTWTFRKNKDNITSKAIGNPFQKDLGKISSSFYVSNFPKSTNAKEL</sequence>
<dbReference type="GO" id="GO:0003964">
    <property type="term" value="F:RNA-directed DNA polymerase activity"/>
    <property type="evidence" value="ECO:0007669"/>
    <property type="project" value="UniProtKB-KW"/>
</dbReference>
<protein>
    <submittedName>
        <fullName evidence="2">RNA-directed DNA polymerase, eukaryota, reverse transcriptase zinc-binding domain protein</fullName>
    </submittedName>
</protein>
<feature type="region of interest" description="Disordered" evidence="1">
    <location>
        <begin position="20"/>
        <end position="47"/>
    </location>
</feature>
<evidence type="ECO:0000256" key="1">
    <source>
        <dbReference type="SAM" id="MobiDB-lite"/>
    </source>
</evidence>
<evidence type="ECO:0000313" key="2">
    <source>
        <dbReference type="EMBL" id="GFC98098.1"/>
    </source>
</evidence>
<dbReference type="EMBL" id="BKCJ011170053">
    <property type="protein sequence ID" value="GFC98098.1"/>
    <property type="molecule type" value="Genomic_DNA"/>
</dbReference>
<keyword evidence="2" id="KW-0695">RNA-directed DNA polymerase</keyword>
<accession>A0A699SL85</accession>
<feature type="non-terminal residue" evidence="2">
    <location>
        <position position="1"/>
    </location>
</feature>